<keyword evidence="1" id="KW-0472">Membrane</keyword>
<sequence>MITTLIQVFVQAYLLITVIDFAIYRTRTQSIDGWVIQASLEHGSSTARDQLYLHLF</sequence>
<dbReference type="Proteomes" id="UP001305647">
    <property type="component" value="Unassembled WGS sequence"/>
</dbReference>
<keyword evidence="1" id="KW-1133">Transmembrane helix</keyword>
<dbReference type="AlphaFoldDB" id="A0AAN6PRB9"/>
<dbReference type="EMBL" id="MU863709">
    <property type="protein sequence ID" value="KAK4096525.1"/>
    <property type="molecule type" value="Genomic_DNA"/>
</dbReference>
<keyword evidence="3" id="KW-1185">Reference proteome</keyword>
<accession>A0AAN6PRB9</accession>
<comment type="caution">
    <text evidence="2">The sequence shown here is derived from an EMBL/GenBank/DDBJ whole genome shotgun (WGS) entry which is preliminary data.</text>
</comment>
<reference evidence="2" key="1">
    <citation type="journal article" date="2023" name="Mol. Phylogenet. Evol.">
        <title>Genome-scale phylogeny and comparative genomics of the fungal order Sordariales.</title>
        <authorList>
            <person name="Hensen N."/>
            <person name="Bonometti L."/>
            <person name="Westerberg I."/>
            <person name="Brannstrom I.O."/>
            <person name="Guillou S."/>
            <person name="Cros-Aarteil S."/>
            <person name="Calhoun S."/>
            <person name="Haridas S."/>
            <person name="Kuo A."/>
            <person name="Mondo S."/>
            <person name="Pangilinan J."/>
            <person name="Riley R."/>
            <person name="LaButti K."/>
            <person name="Andreopoulos B."/>
            <person name="Lipzen A."/>
            <person name="Chen C."/>
            <person name="Yan M."/>
            <person name="Daum C."/>
            <person name="Ng V."/>
            <person name="Clum A."/>
            <person name="Steindorff A."/>
            <person name="Ohm R.A."/>
            <person name="Martin F."/>
            <person name="Silar P."/>
            <person name="Natvig D.O."/>
            <person name="Lalanne C."/>
            <person name="Gautier V."/>
            <person name="Ament-Velasquez S.L."/>
            <person name="Kruys A."/>
            <person name="Hutchinson M.I."/>
            <person name="Powell A.J."/>
            <person name="Barry K."/>
            <person name="Miller A.N."/>
            <person name="Grigoriev I.V."/>
            <person name="Debuchy R."/>
            <person name="Gladieux P."/>
            <person name="Hiltunen Thoren M."/>
            <person name="Johannesson H."/>
        </authorList>
    </citation>
    <scope>NUCLEOTIDE SEQUENCE</scope>
    <source>
        <strain evidence="2">CBS 757.83</strain>
    </source>
</reference>
<proteinExistence type="predicted"/>
<evidence type="ECO:0000313" key="2">
    <source>
        <dbReference type="EMBL" id="KAK4096525.1"/>
    </source>
</evidence>
<evidence type="ECO:0000256" key="1">
    <source>
        <dbReference type="SAM" id="Phobius"/>
    </source>
</evidence>
<name>A0AAN6PRB9_9PEZI</name>
<gene>
    <name evidence="2" type="ORF">N658DRAFT_501479</name>
</gene>
<reference evidence="2" key="2">
    <citation type="submission" date="2023-05" db="EMBL/GenBank/DDBJ databases">
        <authorList>
            <consortium name="Lawrence Berkeley National Laboratory"/>
            <person name="Steindorff A."/>
            <person name="Hensen N."/>
            <person name="Bonometti L."/>
            <person name="Westerberg I."/>
            <person name="Brannstrom I.O."/>
            <person name="Guillou S."/>
            <person name="Cros-Aarteil S."/>
            <person name="Calhoun S."/>
            <person name="Haridas S."/>
            <person name="Kuo A."/>
            <person name="Mondo S."/>
            <person name="Pangilinan J."/>
            <person name="Riley R."/>
            <person name="Labutti K."/>
            <person name="Andreopoulos B."/>
            <person name="Lipzen A."/>
            <person name="Chen C."/>
            <person name="Yanf M."/>
            <person name="Daum C."/>
            <person name="Ng V."/>
            <person name="Clum A."/>
            <person name="Ohm R."/>
            <person name="Martin F."/>
            <person name="Silar P."/>
            <person name="Natvig D."/>
            <person name="Lalanne C."/>
            <person name="Gautier V."/>
            <person name="Ament-Velasquez S.L."/>
            <person name="Kruys A."/>
            <person name="Hutchinson M.I."/>
            <person name="Powell A.J."/>
            <person name="Barry K."/>
            <person name="Miller A.N."/>
            <person name="Grigoriev I.V."/>
            <person name="Debuchy R."/>
            <person name="Gladieux P."/>
            <person name="Thoren M.H."/>
            <person name="Johannesson H."/>
        </authorList>
    </citation>
    <scope>NUCLEOTIDE SEQUENCE</scope>
    <source>
        <strain evidence="2">CBS 757.83</strain>
    </source>
</reference>
<organism evidence="2 3">
    <name type="scientific">Parathielavia hyrcaniae</name>
    <dbReference type="NCBI Taxonomy" id="113614"/>
    <lineage>
        <taxon>Eukaryota</taxon>
        <taxon>Fungi</taxon>
        <taxon>Dikarya</taxon>
        <taxon>Ascomycota</taxon>
        <taxon>Pezizomycotina</taxon>
        <taxon>Sordariomycetes</taxon>
        <taxon>Sordariomycetidae</taxon>
        <taxon>Sordariales</taxon>
        <taxon>Chaetomiaceae</taxon>
        <taxon>Parathielavia</taxon>
    </lineage>
</organism>
<keyword evidence="1" id="KW-0812">Transmembrane</keyword>
<evidence type="ECO:0000313" key="3">
    <source>
        <dbReference type="Proteomes" id="UP001305647"/>
    </source>
</evidence>
<feature type="transmembrane region" description="Helical" evidence="1">
    <location>
        <begin position="6"/>
        <end position="24"/>
    </location>
</feature>
<protein>
    <submittedName>
        <fullName evidence="2">Uncharacterized protein</fullName>
    </submittedName>
</protein>